<dbReference type="AlphaFoldDB" id="A0A8T1VI35"/>
<gene>
    <name evidence="2" type="ORF">PHYPSEUDO_008096</name>
</gene>
<name>A0A8T1VI35_9STRA</name>
<organism evidence="2 3">
    <name type="scientific">Phytophthora pseudosyringae</name>
    <dbReference type="NCBI Taxonomy" id="221518"/>
    <lineage>
        <taxon>Eukaryota</taxon>
        <taxon>Sar</taxon>
        <taxon>Stramenopiles</taxon>
        <taxon>Oomycota</taxon>
        <taxon>Peronosporomycetes</taxon>
        <taxon>Peronosporales</taxon>
        <taxon>Peronosporaceae</taxon>
        <taxon>Phytophthora</taxon>
    </lineage>
</organism>
<feature type="region of interest" description="Disordered" evidence="1">
    <location>
        <begin position="1"/>
        <end position="49"/>
    </location>
</feature>
<evidence type="ECO:0000313" key="2">
    <source>
        <dbReference type="EMBL" id="KAG7379828.1"/>
    </source>
</evidence>
<evidence type="ECO:0000256" key="1">
    <source>
        <dbReference type="SAM" id="MobiDB-lite"/>
    </source>
</evidence>
<comment type="caution">
    <text evidence="2">The sequence shown here is derived from an EMBL/GenBank/DDBJ whole genome shotgun (WGS) entry which is preliminary data.</text>
</comment>
<keyword evidence="3" id="KW-1185">Reference proteome</keyword>
<evidence type="ECO:0000313" key="3">
    <source>
        <dbReference type="Proteomes" id="UP000694044"/>
    </source>
</evidence>
<sequence length="123" mass="13535">MTSDVKASTTIRGYLQRGSHSAARHNQQGLQHCSPNLDAKPRPRDSQARGFASNFPLLVAVDSDRATCPHAESAMEAKAGLDDTKTLPRLSDVQLVVSMTKVRSRKYMYLDSIASTSTFTPRR</sequence>
<accession>A0A8T1VI35</accession>
<feature type="compositionally biased region" description="Polar residues" evidence="1">
    <location>
        <begin position="1"/>
        <end position="11"/>
    </location>
</feature>
<feature type="compositionally biased region" description="Polar residues" evidence="1">
    <location>
        <begin position="24"/>
        <end position="34"/>
    </location>
</feature>
<protein>
    <submittedName>
        <fullName evidence="2">Uncharacterized protein</fullName>
    </submittedName>
</protein>
<dbReference type="EMBL" id="JAGDFM010000327">
    <property type="protein sequence ID" value="KAG7379828.1"/>
    <property type="molecule type" value="Genomic_DNA"/>
</dbReference>
<proteinExistence type="predicted"/>
<reference evidence="2" key="1">
    <citation type="submission" date="2021-02" db="EMBL/GenBank/DDBJ databases">
        <authorList>
            <person name="Palmer J.M."/>
        </authorList>
    </citation>
    <scope>NUCLEOTIDE SEQUENCE</scope>
    <source>
        <strain evidence="2">SCRP734</strain>
    </source>
</reference>
<dbReference type="Proteomes" id="UP000694044">
    <property type="component" value="Unassembled WGS sequence"/>
</dbReference>